<dbReference type="SUPFAM" id="SSF55811">
    <property type="entry name" value="Nudix"/>
    <property type="match status" value="1"/>
</dbReference>
<dbReference type="Proteomes" id="UP000323505">
    <property type="component" value="Unassembled WGS sequence"/>
</dbReference>
<organism evidence="3 4">
    <name type="scientific">Actinomadura decatromicini</name>
    <dbReference type="NCBI Taxonomy" id="2604572"/>
    <lineage>
        <taxon>Bacteria</taxon>
        <taxon>Bacillati</taxon>
        <taxon>Actinomycetota</taxon>
        <taxon>Actinomycetes</taxon>
        <taxon>Streptosporangiales</taxon>
        <taxon>Thermomonosporaceae</taxon>
        <taxon>Actinomadura</taxon>
    </lineage>
</organism>
<evidence type="ECO:0000313" key="3">
    <source>
        <dbReference type="EMBL" id="TYK46194.1"/>
    </source>
</evidence>
<keyword evidence="4" id="KW-1185">Reference proteome</keyword>
<accession>A0A5D3FE18</accession>
<sequence length="144" mass="15436">MKKHVSLPRHSVSVSGIVQRPDGCILAIKRADDGRFVPPGGVLELDETPYEGVVREVLKETGVKVAPERLAGAYKSMKLGVVSLAILCRPVDGRPQTSDEAVSVAWLRPAEVIEAMPEARAIRVTDALSEGGLFVRAHDGTSLL</sequence>
<dbReference type="EMBL" id="VSRQ01000006">
    <property type="protein sequence ID" value="TYK46194.1"/>
    <property type="molecule type" value="Genomic_DNA"/>
</dbReference>
<evidence type="ECO:0000259" key="2">
    <source>
        <dbReference type="PROSITE" id="PS51462"/>
    </source>
</evidence>
<dbReference type="AlphaFoldDB" id="A0A5D3FE18"/>
<evidence type="ECO:0000256" key="1">
    <source>
        <dbReference type="ARBA" id="ARBA00005582"/>
    </source>
</evidence>
<gene>
    <name evidence="3" type="ORF">FXF68_28820</name>
</gene>
<dbReference type="PANTHER" id="PTHR43736:SF1">
    <property type="entry name" value="DIHYDRONEOPTERIN TRIPHOSPHATE DIPHOSPHATASE"/>
    <property type="match status" value="1"/>
</dbReference>
<feature type="domain" description="Nudix hydrolase" evidence="2">
    <location>
        <begin position="8"/>
        <end position="130"/>
    </location>
</feature>
<dbReference type="PROSITE" id="PS51462">
    <property type="entry name" value="NUDIX"/>
    <property type="match status" value="1"/>
</dbReference>
<dbReference type="InterPro" id="IPR015797">
    <property type="entry name" value="NUDIX_hydrolase-like_dom_sf"/>
</dbReference>
<dbReference type="Pfam" id="PF00293">
    <property type="entry name" value="NUDIX"/>
    <property type="match status" value="1"/>
</dbReference>
<name>A0A5D3FE18_9ACTN</name>
<dbReference type="Gene3D" id="3.90.79.10">
    <property type="entry name" value="Nucleoside Triphosphate Pyrophosphohydrolase"/>
    <property type="match status" value="1"/>
</dbReference>
<protein>
    <submittedName>
        <fullName evidence="3">NUDIX domain-containing protein</fullName>
    </submittedName>
</protein>
<dbReference type="InterPro" id="IPR000086">
    <property type="entry name" value="NUDIX_hydrolase_dom"/>
</dbReference>
<proteinExistence type="inferred from homology"/>
<evidence type="ECO:0000313" key="4">
    <source>
        <dbReference type="Proteomes" id="UP000323505"/>
    </source>
</evidence>
<comment type="caution">
    <text evidence="3">The sequence shown here is derived from an EMBL/GenBank/DDBJ whole genome shotgun (WGS) entry which is preliminary data.</text>
</comment>
<dbReference type="PANTHER" id="PTHR43736">
    <property type="entry name" value="ADP-RIBOSE PYROPHOSPHATASE"/>
    <property type="match status" value="1"/>
</dbReference>
<comment type="similarity">
    <text evidence="1">Belongs to the Nudix hydrolase family.</text>
</comment>
<reference evidence="3 4" key="1">
    <citation type="submission" date="2019-08" db="EMBL/GenBank/DDBJ databases">
        <title>Actinomadura sp. nov. CYP1-5 isolated from mountain soil.</title>
        <authorList>
            <person name="Songsumanus A."/>
            <person name="Kuncharoen N."/>
            <person name="Kudo T."/>
            <person name="Yuki M."/>
            <person name="Igarashi Y."/>
            <person name="Tanasupawat S."/>
        </authorList>
    </citation>
    <scope>NUCLEOTIDE SEQUENCE [LARGE SCALE GENOMIC DNA]</scope>
    <source>
        <strain evidence="3 4">CYP1-5</strain>
    </source>
</reference>
<dbReference type="RefSeq" id="WP_148764565.1">
    <property type="nucleotide sequence ID" value="NZ_VSRQ01000006.1"/>
</dbReference>